<reference evidence="2 3" key="1">
    <citation type="submission" date="2024-02" db="EMBL/GenBank/DDBJ databases">
        <authorList>
            <person name="Chen Y."/>
            <person name="Shah S."/>
            <person name="Dougan E. K."/>
            <person name="Thang M."/>
            <person name="Chan C."/>
        </authorList>
    </citation>
    <scope>NUCLEOTIDE SEQUENCE [LARGE SCALE GENOMIC DNA]</scope>
</reference>
<evidence type="ECO:0000313" key="2">
    <source>
        <dbReference type="EMBL" id="CAK9034601.1"/>
    </source>
</evidence>
<proteinExistence type="predicted"/>
<keyword evidence="3" id="KW-1185">Reference proteome</keyword>
<dbReference type="InterPro" id="IPR024432">
    <property type="entry name" value="Put_RecE_PDDEXK-like_dom"/>
</dbReference>
<evidence type="ECO:0000313" key="3">
    <source>
        <dbReference type="Proteomes" id="UP001642464"/>
    </source>
</evidence>
<feature type="domain" description="Putative exodeoxyribonuclease 8 PDDEXK-like" evidence="1">
    <location>
        <begin position="94"/>
        <end position="299"/>
    </location>
</feature>
<feature type="non-terminal residue" evidence="2">
    <location>
        <position position="504"/>
    </location>
</feature>
<evidence type="ECO:0000259" key="1">
    <source>
        <dbReference type="Pfam" id="PF12684"/>
    </source>
</evidence>
<sequence>RQRFGLHPGKCDARGDGFACGSRDGGVTMRVTPHSGKLMNWDRITYDADTSRERSTKLKTMVVEPQGPRAYYRQHINPRANSKEEDSGKVDDKVLGSLLHEFMLEGRIGWYQYDGRADKRNAEYQEALENAAGRPIIKQQHVDTIHRWAETIESTDEAAELINGPRYTEQTAIWTETVEFDDGTTEDIECKAAIDIFTFDGLIGDLKTTRRRTRSSYERDVWDLRYDFSAAFYARGRRAFMGYDEFTELPFVHIVLMKGEPEWCYVWPFSDGVTGWMGIGNQSVEKALCNLAKCRREQRRLLEMGDDPIHAWPDFVREDHSGRCRMSELKWTRLKEGEVTAAMSARDFDPGEWYAGPIEVDDPDPEPIQVVGCKVPECRPFRGTEVWCCWSTRGDGYRAVSVASESKQQAIRAHNAAAKVLNENGGCGMIDKVKDQERSTDNMRIWKYACETDPQHTKQVNLRGGLTSVDPQHSLELATELWGPYGEKWGMRDATYTVIEPTES</sequence>
<dbReference type="InterPro" id="IPR011604">
    <property type="entry name" value="PDDEXK-like_dom_sf"/>
</dbReference>
<protein>
    <submittedName>
        <fullName evidence="2">PDDEXK-like domain containing protein</fullName>
    </submittedName>
</protein>
<accession>A0ABP0L617</accession>
<organism evidence="2 3">
    <name type="scientific">Durusdinium trenchii</name>
    <dbReference type="NCBI Taxonomy" id="1381693"/>
    <lineage>
        <taxon>Eukaryota</taxon>
        <taxon>Sar</taxon>
        <taxon>Alveolata</taxon>
        <taxon>Dinophyceae</taxon>
        <taxon>Suessiales</taxon>
        <taxon>Symbiodiniaceae</taxon>
        <taxon>Durusdinium</taxon>
    </lineage>
</organism>
<dbReference type="Gene3D" id="3.90.320.10">
    <property type="match status" value="1"/>
</dbReference>
<name>A0ABP0L617_9DINO</name>
<dbReference type="Pfam" id="PF12684">
    <property type="entry name" value="DUF3799"/>
    <property type="match status" value="1"/>
</dbReference>
<gene>
    <name evidence="2" type="ORF">SCF082_LOCUS20926</name>
</gene>
<feature type="non-terminal residue" evidence="2">
    <location>
        <position position="1"/>
    </location>
</feature>
<comment type="caution">
    <text evidence="2">The sequence shown here is derived from an EMBL/GenBank/DDBJ whole genome shotgun (WGS) entry which is preliminary data.</text>
</comment>
<dbReference type="Proteomes" id="UP001642464">
    <property type="component" value="Unassembled WGS sequence"/>
</dbReference>
<dbReference type="EMBL" id="CAXAMM010014776">
    <property type="protein sequence ID" value="CAK9034601.1"/>
    <property type="molecule type" value="Genomic_DNA"/>
</dbReference>